<dbReference type="AlphaFoldDB" id="A0A858RRD4"/>
<protein>
    <submittedName>
        <fullName evidence="3">DUF1080 domain-containing protein</fullName>
    </submittedName>
</protein>
<keyword evidence="4" id="KW-1185">Reference proteome</keyword>
<dbReference type="GO" id="GO:0016787">
    <property type="term" value="F:hydrolase activity"/>
    <property type="evidence" value="ECO:0007669"/>
    <property type="project" value="InterPro"/>
</dbReference>
<accession>A0A858RRD4</accession>
<dbReference type="EMBL" id="CP051774">
    <property type="protein sequence ID" value="QJE98968.1"/>
    <property type="molecule type" value="Genomic_DNA"/>
</dbReference>
<dbReference type="Gene3D" id="2.60.120.560">
    <property type="entry name" value="Exo-inulinase, domain 1"/>
    <property type="match status" value="1"/>
</dbReference>
<dbReference type="InterPro" id="IPR010496">
    <property type="entry name" value="AL/BT2_dom"/>
</dbReference>
<name>A0A858RRD4_9BACT</name>
<feature type="signal peptide" evidence="1">
    <location>
        <begin position="1"/>
        <end position="24"/>
    </location>
</feature>
<keyword evidence="1" id="KW-0732">Signal</keyword>
<organism evidence="3 4">
    <name type="scientific">Luteolibacter luteus</name>
    <dbReference type="NCBI Taxonomy" id="2728835"/>
    <lineage>
        <taxon>Bacteria</taxon>
        <taxon>Pseudomonadati</taxon>
        <taxon>Verrucomicrobiota</taxon>
        <taxon>Verrucomicrobiia</taxon>
        <taxon>Verrucomicrobiales</taxon>
        <taxon>Verrucomicrobiaceae</taxon>
        <taxon>Luteolibacter</taxon>
    </lineage>
</organism>
<reference evidence="3 4" key="1">
    <citation type="submission" date="2020-04" db="EMBL/GenBank/DDBJ databases">
        <title>Luteolibacter sp. G-1-1-1 isolated from soil.</title>
        <authorList>
            <person name="Dahal R.H."/>
        </authorList>
    </citation>
    <scope>NUCLEOTIDE SEQUENCE [LARGE SCALE GENOMIC DNA]</scope>
    <source>
        <strain evidence="3 4">G-1-1-1</strain>
    </source>
</reference>
<gene>
    <name evidence="3" type="ORF">HHL09_25375</name>
</gene>
<dbReference type="Pfam" id="PF06439">
    <property type="entry name" value="3keto-disac_hyd"/>
    <property type="match status" value="1"/>
</dbReference>
<dbReference type="KEGG" id="luo:HHL09_25375"/>
<evidence type="ECO:0000259" key="2">
    <source>
        <dbReference type="Pfam" id="PF06439"/>
    </source>
</evidence>
<evidence type="ECO:0000256" key="1">
    <source>
        <dbReference type="SAM" id="SignalP"/>
    </source>
</evidence>
<evidence type="ECO:0000313" key="3">
    <source>
        <dbReference type="EMBL" id="QJE98968.1"/>
    </source>
</evidence>
<feature type="chain" id="PRO_5032387832" evidence="1">
    <location>
        <begin position="25"/>
        <end position="234"/>
    </location>
</feature>
<evidence type="ECO:0000313" key="4">
    <source>
        <dbReference type="Proteomes" id="UP000501812"/>
    </source>
</evidence>
<proteinExistence type="predicted"/>
<dbReference type="Proteomes" id="UP000501812">
    <property type="component" value="Chromosome"/>
</dbReference>
<dbReference type="RefSeq" id="WP_169457454.1">
    <property type="nucleotide sequence ID" value="NZ_CP051774.1"/>
</dbReference>
<feature type="domain" description="3-keto-alpha-glucoside-1,2-lyase/3-keto-2-hydroxy-glucal hydratase" evidence="2">
    <location>
        <begin position="29"/>
        <end position="233"/>
    </location>
</feature>
<sequence length="234" mass="25793">MKTPSRSRALAAAFLGIFTCVAAAEPKDPVPLFNGHDLKGWKTPGDVAWAWSVKDGVIRGITDEKAHGKELWSEKEYGDFVLELDWRFPDPPVKKMLKIILPNGDDALNEDGTKKKEERLVGGDSGILIRGDVMSQINIVCKSAGSGELYGYRKKKPGMPPEVRAACVPKECADHHPGEWNHFKITAKGDHVSVELNGKLVIDDARMPGLPERGPIALQHHGEGIEFRNVTLRE</sequence>